<protein>
    <submittedName>
        <fullName evidence="2">HPF/RaiA family ribosome-associated protein</fullName>
    </submittedName>
</protein>
<evidence type="ECO:0000256" key="1">
    <source>
        <dbReference type="SAM" id="MobiDB-lite"/>
    </source>
</evidence>
<name>A0A7M2X6E0_9BACT</name>
<dbReference type="Proteomes" id="UP000593765">
    <property type="component" value="Chromosome"/>
</dbReference>
<dbReference type="KEGG" id="hbs:IPV69_26605"/>
<proteinExistence type="predicted"/>
<dbReference type="SUPFAM" id="SSF69754">
    <property type="entry name" value="Ribosome binding protein Y (YfiA homologue)"/>
    <property type="match status" value="1"/>
</dbReference>
<keyword evidence="3" id="KW-1185">Reference proteome</keyword>
<accession>A0A7M2X6E0</accession>
<reference evidence="2 3" key="1">
    <citation type="submission" date="2020-10" db="EMBL/GenBank/DDBJ databases">
        <title>Wide distribution of Phycisphaera-like planctomycetes from WD2101 soil group in peatlands and genome analysis of the first cultivated representative.</title>
        <authorList>
            <person name="Dedysh S.N."/>
            <person name="Beletsky A.V."/>
            <person name="Ivanova A."/>
            <person name="Kulichevskaya I.S."/>
            <person name="Suzina N.E."/>
            <person name="Philippov D.A."/>
            <person name="Rakitin A.L."/>
            <person name="Mardanov A.V."/>
            <person name="Ravin N.V."/>
        </authorList>
    </citation>
    <scope>NUCLEOTIDE SEQUENCE [LARGE SCALE GENOMIC DNA]</scope>
    <source>
        <strain evidence="2 3">M1803</strain>
    </source>
</reference>
<dbReference type="InterPro" id="IPR036567">
    <property type="entry name" value="RHF-like"/>
</dbReference>
<dbReference type="InterPro" id="IPR003489">
    <property type="entry name" value="RHF/RaiA"/>
</dbReference>
<gene>
    <name evidence="2" type="ORF">IPV69_26605</name>
</gene>
<feature type="region of interest" description="Disordered" evidence="1">
    <location>
        <begin position="97"/>
        <end position="117"/>
    </location>
</feature>
<sequence>MQVQVNTDHNVKGSEALELHVQSTVDASLGRFGDKITRVEIHLSDDNGSKSKGDDKRCLLEARPAGMKPLVVTHVGGTINEAVGGAVDKMKKLLDSTFAKRRDPQGRTLRGESPAAE</sequence>
<dbReference type="AlphaFoldDB" id="A0A7M2X6E0"/>
<evidence type="ECO:0000313" key="2">
    <source>
        <dbReference type="EMBL" id="QOV92561.1"/>
    </source>
</evidence>
<evidence type="ECO:0000313" key="3">
    <source>
        <dbReference type="Proteomes" id="UP000593765"/>
    </source>
</evidence>
<dbReference type="EMBL" id="CP063458">
    <property type="protein sequence ID" value="QOV92561.1"/>
    <property type="molecule type" value="Genomic_DNA"/>
</dbReference>
<organism evidence="2 3">
    <name type="scientific">Humisphaera borealis</name>
    <dbReference type="NCBI Taxonomy" id="2807512"/>
    <lineage>
        <taxon>Bacteria</taxon>
        <taxon>Pseudomonadati</taxon>
        <taxon>Planctomycetota</taxon>
        <taxon>Phycisphaerae</taxon>
        <taxon>Tepidisphaerales</taxon>
        <taxon>Tepidisphaeraceae</taxon>
        <taxon>Humisphaera</taxon>
    </lineage>
</organism>
<dbReference type="Pfam" id="PF02482">
    <property type="entry name" value="Ribosomal_S30AE"/>
    <property type="match status" value="1"/>
</dbReference>
<dbReference type="Gene3D" id="3.30.160.100">
    <property type="entry name" value="Ribosome hibernation promotion factor-like"/>
    <property type="match status" value="1"/>
</dbReference>